<feature type="region of interest" description="Disordered" evidence="1">
    <location>
        <begin position="34"/>
        <end position="54"/>
    </location>
</feature>
<proteinExistence type="predicted"/>
<dbReference type="Proteomes" id="UP000193467">
    <property type="component" value="Unassembled WGS sequence"/>
</dbReference>
<reference evidence="3 4" key="1">
    <citation type="submission" date="2016-07" db="EMBL/GenBank/DDBJ databases">
        <title>Pervasive Adenine N6-methylation of Active Genes in Fungi.</title>
        <authorList>
            <consortium name="DOE Joint Genome Institute"/>
            <person name="Mondo S.J."/>
            <person name="Dannebaum R.O."/>
            <person name="Kuo R.C."/>
            <person name="Labutti K."/>
            <person name="Haridas S."/>
            <person name="Kuo A."/>
            <person name="Salamov A."/>
            <person name="Ahrendt S.R."/>
            <person name="Lipzen A."/>
            <person name="Sullivan W."/>
            <person name="Andreopoulos W.B."/>
            <person name="Clum A."/>
            <person name="Lindquist E."/>
            <person name="Daum C."/>
            <person name="Ramamoorthy G.K."/>
            <person name="Gryganskyi A."/>
            <person name="Culley D."/>
            <person name="Magnuson J.K."/>
            <person name="James T.Y."/>
            <person name="O'Malley M.A."/>
            <person name="Stajich J.E."/>
            <person name="Spatafora J.W."/>
            <person name="Visel A."/>
            <person name="Grigoriev I.V."/>
        </authorList>
    </citation>
    <scope>NUCLEOTIDE SEQUENCE [LARGE SCALE GENOMIC DNA]</scope>
    <source>
        <strain evidence="3 4">62-1032</strain>
    </source>
</reference>
<evidence type="ECO:0000256" key="2">
    <source>
        <dbReference type="SAM" id="SignalP"/>
    </source>
</evidence>
<keyword evidence="2" id="KW-0732">Signal</keyword>
<comment type="caution">
    <text evidence="3">The sequence shown here is derived from an EMBL/GenBank/DDBJ whole genome shotgun (WGS) entry which is preliminary data.</text>
</comment>
<feature type="signal peptide" evidence="2">
    <location>
        <begin position="1"/>
        <end position="19"/>
    </location>
</feature>
<dbReference type="AlphaFoldDB" id="A0A1Y2FX24"/>
<gene>
    <name evidence="3" type="ORF">BCR35DRAFT_301309</name>
</gene>
<dbReference type="InParanoid" id="A0A1Y2FX24"/>
<evidence type="ECO:0000313" key="3">
    <source>
        <dbReference type="EMBL" id="ORY88567.1"/>
    </source>
</evidence>
<keyword evidence="4" id="KW-1185">Reference proteome</keyword>
<evidence type="ECO:0000313" key="4">
    <source>
        <dbReference type="Proteomes" id="UP000193467"/>
    </source>
</evidence>
<feature type="chain" id="PRO_5013208938" evidence="2">
    <location>
        <begin position="20"/>
        <end position="72"/>
    </location>
</feature>
<name>A0A1Y2FX24_9BASI</name>
<protein>
    <submittedName>
        <fullName evidence="3">Uncharacterized protein</fullName>
    </submittedName>
</protein>
<sequence>MLRSWWESSRSCWLGRVSARLFALVPLPDSVPLWKPRPSPSITATDSSPPADGTSKIAAAIVDGALRRLEAP</sequence>
<evidence type="ECO:0000256" key="1">
    <source>
        <dbReference type="SAM" id="MobiDB-lite"/>
    </source>
</evidence>
<accession>A0A1Y2FX24</accession>
<dbReference type="EMBL" id="MCGR01000009">
    <property type="protein sequence ID" value="ORY88567.1"/>
    <property type="molecule type" value="Genomic_DNA"/>
</dbReference>
<organism evidence="3 4">
    <name type="scientific">Leucosporidium creatinivorum</name>
    <dbReference type="NCBI Taxonomy" id="106004"/>
    <lineage>
        <taxon>Eukaryota</taxon>
        <taxon>Fungi</taxon>
        <taxon>Dikarya</taxon>
        <taxon>Basidiomycota</taxon>
        <taxon>Pucciniomycotina</taxon>
        <taxon>Microbotryomycetes</taxon>
        <taxon>Leucosporidiales</taxon>
        <taxon>Leucosporidium</taxon>
    </lineage>
</organism>